<keyword evidence="5" id="KW-0449">Lipoprotein</keyword>
<gene>
    <name evidence="7" type="ORF">THERU_08115</name>
</gene>
<dbReference type="InterPro" id="IPR005534">
    <property type="entry name" value="Curli_assmbl/transp-comp_CsgG"/>
</dbReference>
<accession>W0DEA0</accession>
<evidence type="ECO:0000256" key="5">
    <source>
        <dbReference type="ARBA" id="ARBA00023288"/>
    </source>
</evidence>
<evidence type="ECO:0000256" key="2">
    <source>
        <dbReference type="ARBA" id="ARBA00022729"/>
    </source>
</evidence>
<dbReference type="EMBL" id="CP007028">
    <property type="protein sequence ID" value="AHE96656.1"/>
    <property type="molecule type" value="Genomic_DNA"/>
</dbReference>
<keyword evidence="8" id="KW-1185">Reference proteome</keyword>
<feature type="region of interest" description="Disordered" evidence="6">
    <location>
        <begin position="243"/>
        <end position="264"/>
    </location>
</feature>
<evidence type="ECO:0000256" key="4">
    <source>
        <dbReference type="ARBA" id="ARBA00023139"/>
    </source>
</evidence>
<dbReference type="Proteomes" id="UP000018914">
    <property type="component" value="Chromosome"/>
</dbReference>
<evidence type="ECO:0000256" key="6">
    <source>
        <dbReference type="SAM" id="MobiDB-lite"/>
    </source>
</evidence>
<dbReference type="PANTHER" id="PTHR41164">
    <property type="entry name" value="CURLI PRODUCTION ASSEMBLY/TRANSPORT COMPONENT CSGG"/>
    <property type="match status" value="1"/>
</dbReference>
<keyword evidence="3" id="KW-0472">Membrane</keyword>
<dbReference type="HOGENOM" id="CLU_1053508_0_0_0"/>
<name>W0DEA0_9AQUI</name>
<evidence type="ECO:0000256" key="1">
    <source>
        <dbReference type="ARBA" id="ARBA00022475"/>
    </source>
</evidence>
<sequence>MLKRALALGLTIGMIGVGGAISSANETKTTERQIPVVKCSEPAYSVMVMDFDCKAAACQQPNNPKLLPIFEVLTTGSGVQGLGKGVSTMLTNALKATNCFKIVDLEQYEKMKKLLEVTGQKVQPPKVDYMISGSITALELERSGGPLGGGVVPLLGAISIKKDKAKLAVDVNVIKPETLEVAYSKSFEANSEKTSWSLFGAGAGGGAFGGAGWSISKNLSLDMVARDVVVQVANALAESLAKDKIVERPKPPEKKEEKEEKDRE</sequence>
<evidence type="ECO:0000313" key="7">
    <source>
        <dbReference type="EMBL" id="AHE96656.1"/>
    </source>
</evidence>
<dbReference type="KEGG" id="trd:THERU_08115"/>
<dbReference type="Gene3D" id="3.40.50.10610">
    <property type="entry name" value="ABC-type transport auxiliary lipoprotein component"/>
    <property type="match status" value="1"/>
</dbReference>
<dbReference type="PANTHER" id="PTHR41164:SF1">
    <property type="entry name" value="CURLI PRODUCTION ASSEMBLY_TRANSPORT COMPONENT CSGG"/>
    <property type="match status" value="1"/>
</dbReference>
<dbReference type="PATRIC" id="fig|75906.3.peg.1564"/>
<reference evidence="7 8" key="1">
    <citation type="submission" date="2013-12" db="EMBL/GenBank/DDBJ databases">
        <authorList>
            <consortium name="DOE Joint Genome Institute"/>
            <person name="Eisen J."/>
            <person name="Huntemann M."/>
            <person name="Han J."/>
            <person name="Chen A."/>
            <person name="Kyrpides N."/>
            <person name="Mavromatis K."/>
            <person name="Markowitz V."/>
            <person name="Palaniappan K."/>
            <person name="Ivanova N."/>
            <person name="Schaumberg A."/>
            <person name="Pati A."/>
            <person name="Liolios K."/>
            <person name="Nordberg H.P."/>
            <person name="Cantor M.N."/>
            <person name="Hua S.X."/>
            <person name="Woyke T."/>
        </authorList>
    </citation>
    <scope>NUCLEOTIDE SEQUENCE [LARGE SCALE GENOMIC DNA]</scope>
    <source>
        <strain evidence="7 8">DSM 23557</strain>
    </source>
</reference>
<dbReference type="GO" id="GO:0030288">
    <property type="term" value="C:outer membrane-bounded periplasmic space"/>
    <property type="evidence" value="ECO:0007669"/>
    <property type="project" value="InterPro"/>
</dbReference>
<organism evidence="8">
    <name type="scientific">Thermocrinis ruber</name>
    <dbReference type="NCBI Taxonomy" id="75906"/>
    <lineage>
        <taxon>Bacteria</taxon>
        <taxon>Pseudomonadati</taxon>
        <taxon>Aquificota</taxon>
        <taxon>Aquificia</taxon>
        <taxon>Aquificales</taxon>
        <taxon>Aquificaceae</taxon>
        <taxon>Thermocrinis</taxon>
    </lineage>
</organism>
<keyword evidence="4" id="KW-0564">Palmitate</keyword>
<keyword evidence="2" id="KW-0732">Signal</keyword>
<dbReference type="STRING" id="75906.THERU_08115"/>
<dbReference type="AlphaFoldDB" id="W0DEA0"/>
<proteinExistence type="predicted"/>
<evidence type="ECO:0000313" key="8">
    <source>
        <dbReference type="Proteomes" id="UP000018914"/>
    </source>
</evidence>
<dbReference type="eggNOG" id="COG1462">
    <property type="taxonomic scope" value="Bacteria"/>
</dbReference>
<dbReference type="Pfam" id="PF03783">
    <property type="entry name" value="CsgG"/>
    <property type="match status" value="1"/>
</dbReference>
<keyword evidence="1" id="KW-1003">Cell membrane</keyword>
<protein>
    <submittedName>
        <fullName evidence="7">Curli assembly protein CsgG</fullName>
    </submittedName>
</protein>
<evidence type="ECO:0000256" key="3">
    <source>
        <dbReference type="ARBA" id="ARBA00023136"/>
    </source>
</evidence>